<dbReference type="STRING" id="205917.A0A4Y9YSS9"/>
<accession>A0A4Y9YSS9</accession>
<feature type="transmembrane region" description="Helical" evidence="6">
    <location>
        <begin position="344"/>
        <end position="364"/>
    </location>
</feature>
<feature type="transmembrane region" description="Helical" evidence="6">
    <location>
        <begin position="234"/>
        <end position="255"/>
    </location>
</feature>
<dbReference type="InterPro" id="IPR037185">
    <property type="entry name" value="EmrE-like"/>
</dbReference>
<feature type="transmembrane region" description="Helical" evidence="6">
    <location>
        <begin position="462"/>
        <end position="480"/>
    </location>
</feature>
<dbReference type="AlphaFoldDB" id="A0A4Y9YSS9"/>
<dbReference type="PANTHER" id="PTHR22911">
    <property type="entry name" value="ACYL-MALONYL CONDENSING ENZYME-RELATED"/>
    <property type="match status" value="1"/>
</dbReference>
<feature type="region of interest" description="Disordered" evidence="5">
    <location>
        <begin position="521"/>
        <end position="549"/>
    </location>
</feature>
<feature type="transmembrane region" description="Helical" evidence="6">
    <location>
        <begin position="170"/>
        <end position="192"/>
    </location>
</feature>
<sequence length="549" mass="60183">MEAFLGRVAQDERMADPSPPGQIAAGIICTDAVHDARLANLVFSFRSRCQHEQGRHLAHVLAVTVLQIRRRSPILARTSPDRYREEVFRALAWLDDLGIKMAAARSAYTALTPEITTFPPVGHLTFIPVPESPAASNSSSADSLETYSQKYLAKWRAAVQGFRDFVESNAGLLLVASAQLFFSLMNVAVKALNNLDKPVPTLELVFVRMSITYVCSMLYMYWRKVPDPMFGPPGVRLLLVFRGFIGFFGLFGIYYSLQFLSLSDATVLTFLAPLFTGVAGSIFLKEHFSRKEAIAGLCSFFGVVLIARPAFLFGAHPTMPVVDDIGDDIVEGHPVEKGTPTQRLIAVGVALIGVIGATGAYTSLRAIGKRAHPLHSLTAFSSWCVIVSSVGMIVMQEPVVIPRRADWLAMLLMIGIFGFIAQTLLTMGLQRETAGRGTMAVYIQIIFALALERIFFHVTPSPLSIAGTIIIMSSALYIALTKEKTNPNQPTQISLEYPGESALEEGLLQNDESMMMELPKEVLDDAKPLEPERHSLESTGTRGEERADV</sequence>
<feature type="transmembrane region" description="Helical" evidence="6">
    <location>
        <begin position="439"/>
        <end position="456"/>
    </location>
</feature>
<dbReference type="InterPro" id="IPR000620">
    <property type="entry name" value="EamA_dom"/>
</dbReference>
<keyword evidence="2 6" id="KW-0812">Transmembrane</keyword>
<dbReference type="SUPFAM" id="SSF103481">
    <property type="entry name" value="Multidrug resistance efflux transporter EmrE"/>
    <property type="match status" value="2"/>
</dbReference>
<comment type="subcellular location">
    <subcellularLocation>
        <location evidence="1">Membrane</location>
        <topology evidence="1">Multi-pass membrane protein</topology>
    </subcellularLocation>
</comment>
<dbReference type="GO" id="GO:0016020">
    <property type="term" value="C:membrane"/>
    <property type="evidence" value="ECO:0007669"/>
    <property type="project" value="UniProtKB-SubCell"/>
</dbReference>
<evidence type="ECO:0000256" key="2">
    <source>
        <dbReference type="ARBA" id="ARBA00022692"/>
    </source>
</evidence>
<keyword evidence="9" id="KW-1185">Reference proteome</keyword>
<evidence type="ECO:0000256" key="6">
    <source>
        <dbReference type="SAM" id="Phobius"/>
    </source>
</evidence>
<feature type="domain" description="EamA" evidence="7">
    <location>
        <begin position="170"/>
        <end position="307"/>
    </location>
</feature>
<organism evidence="8 9">
    <name type="scientific">Dentipellis fragilis</name>
    <dbReference type="NCBI Taxonomy" id="205917"/>
    <lineage>
        <taxon>Eukaryota</taxon>
        <taxon>Fungi</taxon>
        <taxon>Dikarya</taxon>
        <taxon>Basidiomycota</taxon>
        <taxon>Agaricomycotina</taxon>
        <taxon>Agaricomycetes</taxon>
        <taxon>Russulales</taxon>
        <taxon>Hericiaceae</taxon>
        <taxon>Dentipellis</taxon>
    </lineage>
</organism>
<comment type="caution">
    <text evidence="8">The sequence shown here is derived from an EMBL/GenBank/DDBJ whole genome shotgun (WGS) entry which is preliminary data.</text>
</comment>
<dbReference type="Pfam" id="PF00892">
    <property type="entry name" value="EamA"/>
    <property type="match status" value="2"/>
</dbReference>
<evidence type="ECO:0000259" key="7">
    <source>
        <dbReference type="Pfam" id="PF00892"/>
    </source>
</evidence>
<proteinExistence type="predicted"/>
<name>A0A4Y9YSS9_9AGAM</name>
<feature type="transmembrane region" description="Helical" evidence="6">
    <location>
        <begin position="204"/>
        <end position="222"/>
    </location>
</feature>
<reference evidence="8 9" key="1">
    <citation type="submission" date="2019-02" db="EMBL/GenBank/DDBJ databases">
        <title>Genome sequencing of the rare red list fungi Dentipellis fragilis.</title>
        <authorList>
            <person name="Buettner E."/>
            <person name="Kellner H."/>
        </authorList>
    </citation>
    <scope>NUCLEOTIDE SEQUENCE [LARGE SCALE GENOMIC DNA]</scope>
    <source>
        <strain evidence="8 9">DSM 105465</strain>
    </source>
</reference>
<feature type="transmembrane region" description="Helical" evidence="6">
    <location>
        <begin position="407"/>
        <end position="427"/>
    </location>
</feature>
<protein>
    <recommendedName>
        <fullName evidence="7">EamA domain-containing protein</fullName>
    </recommendedName>
</protein>
<gene>
    <name evidence="8" type="ORF">EVG20_g6050</name>
</gene>
<dbReference type="Proteomes" id="UP000298327">
    <property type="component" value="Unassembled WGS sequence"/>
</dbReference>
<evidence type="ECO:0000256" key="5">
    <source>
        <dbReference type="SAM" id="MobiDB-lite"/>
    </source>
</evidence>
<keyword evidence="3 6" id="KW-1133">Transmembrane helix</keyword>
<feature type="transmembrane region" description="Helical" evidence="6">
    <location>
        <begin position="376"/>
        <end position="395"/>
    </location>
</feature>
<dbReference type="OrthoDB" id="306876at2759"/>
<evidence type="ECO:0000313" key="8">
    <source>
        <dbReference type="EMBL" id="TFY64149.1"/>
    </source>
</evidence>
<feature type="transmembrane region" description="Helical" evidence="6">
    <location>
        <begin position="267"/>
        <end position="284"/>
    </location>
</feature>
<keyword evidence="4 6" id="KW-0472">Membrane</keyword>
<dbReference type="PANTHER" id="PTHR22911:SF6">
    <property type="entry name" value="SOLUTE CARRIER FAMILY 35 MEMBER G1"/>
    <property type="match status" value="1"/>
</dbReference>
<feature type="domain" description="EamA" evidence="7">
    <location>
        <begin position="348"/>
        <end position="478"/>
    </location>
</feature>
<evidence type="ECO:0000256" key="4">
    <source>
        <dbReference type="ARBA" id="ARBA00023136"/>
    </source>
</evidence>
<dbReference type="EMBL" id="SEOQ01000383">
    <property type="protein sequence ID" value="TFY64149.1"/>
    <property type="molecule type" value="Genomic_DNA"/>
</dbReference>
<evidence type="ECO:0000256" key="1">
    <source>
        <dbReference type="ARBA" id="ARBA00004141"/>
    </source>
</evidence>
<feature type="transmembrane region" description="Helical" evidence="6">
    <location>
        <begin position="293"/>
        <end position="311"/>
    </location>
</feature>
<evidence type="ECO:0000313" key="9">
    <source>
        <dbReference type="Proteomes" id="UP000298327"/>
    </source>
</evidence>
<evidence type="ECO:0000256" key="3">
    <source>
        <dbReference type="ARBA" id="ARBA00022989"/>
    </source>
</evidence>